<keyword evidence="2" id="KW-1133">Transmembrane helix</keyword>
<dbReference type="HOGENOM" id="CLU_034574_0_0_1"/>
<dbReference type="InterPro" id="IPR009571">
    <property type="entry name" value="SUR7/Rim9-like_fungi"/>
</dbReference>
<dbReference type="OrthoDB" id="2327445at2759"/>
<dbReference type="GeneID" id="13401646"/>
<dbReference type="EMBL" id="CM001207">
    <property type="protein sequence ID" value="EGP82917.1"/>
    <property type="molecule type" value="Genomic_DNA"/>
</dbReference>
<proteinExistence type="predicted"/>
<reference evidence="3 4" key="1">
    <citation type="journal article" date="2011" name="PLoS Genet.">
        <title>Finished genome of the fungal wheat pathogen Mycosphaerella graminicola reveals dispensome structure, chromosome plasticity, and stealth pathogenesis.</title>
        <authorList>
            <person name="Goodwin S.B."/>
            <person name="Ben M'barek S."/>
            <person name="Dhillon B."/>
            <person name="Wittenberg A.H.J."/>
            <person name="Crane C.F."/>
            <person name="Hane J.K."/>
            <person name="Foster A.J."/>
            <person name="Van der Lee T.A.J."/>
            <person name="Grimwood J."/>
            <person name="Aerts A."/>
            <person name="Antoniw J."/>
            <person name="Bailey A."/>
            <person name="Bluhm B."/>
            <person name="Bowler J."/>
            <person name="Bristow J."/>
            <person name="van der Burgt A."/>
            <person name="Canto-Canche B."/>
            <person name="Churchill A.C.L."/>
            <person name="Conde-Ferraez L."/>
            <person name="Cools H.J."/>
            <person name="Coutinho P.M."/>
            <person name="Csukai M."/>
            <person name="Dehal P."/>
            <person name="De Wit P."/>
            <person name="Donzelli B."/>
            <person name="van de Geest H.C."/>
            <person name="van Ham R.C.H.J."/>
            <person name="Hammond-Kosack K.E."/>
            <person name="Henrissat B."/>
            <person name="Kilian A."/>
            <person name="Kobayashi A.K."/>
            <person name="Koopmann E."/>
            <person name="Kourmpetis Y."/>
            <person name="Kuzniar A."/>
            <person name="Lindquist E."/>
            <person name="Lombard V."/>
            <person name="Maliepaard C."/>
            <person name="Martins N."/>
            <person name="Mehrabi R."/>
            <person name="Nap J.P.H."/>
            <person name="Ponomarenko A."/>
            <person name="Rudd J.J."/>
            <person name="Salamov A."/>
            <person name="Schmutz J."/>
            <person name="Schouten H.J."/>
            <person name="Shapiro H."/>
            <person name="Stergiopoulos I."/>
            <person name="Torriani S.F.F."/>
            <person name="Tu H."/>
            <person name="de Vries R.P."/>
            <person name="Waalwijk C."/>
            <person name="Ware S.B."/>
            <person name="Wiebenga A."/>
            <person name="Zwiers L.-H."/>
            <person name="Oliver R.P."/>
            <person name="Grigoriev I.V."/>
            <person name="Kema G.H.J."/>
        </authorList>
    </citation>
    <scope>NUCLEOTIDE SEQUENCE [LARGE SCALE GENOMIC DNA]</scope>
    <source>
        <strain evidence="4">CBS 115943 / IPO323</strain>
    </source>
</reference>
<keyword evidence="4" id="KW-1185">Reference proteome</keyword>
<feature type="transmembrane region" description="Helical" evidence="2">
    <location>
        <begin position="215"/>
        <end position="246"/>
    </location>
</feature>
<dbReference type="Pfam" id="PF06687">
    <property type="entry name" value="SUR7"/>
    <property type="match status" value="1"/>
</dbReference>
<evidence type="ECO:0000313" key="4">
    <source>
        <dbReference type="Proteomes" id="UP000008062"/>
    </source>
</evidence>
<keyword evidence="2" id="KW-0812">Transmembrane</keyword>
<accession>F9XNR5</accession>
<dbReference type="eggNOG" id="ENOG502QRB5">
    <property type="taxonomic scope" value="Eukaryota"/>
</dbReference>
<dbReference type="OMA" id="QGITHCS"/>
<dbReference type="GO" id="GO:0005886">
    <property type="term" value="C:plasma membrane"/>
    <property type="evidence" value="ECO:0007669"/>
    <property type="project" value="InterPro"/>
</dbReference>
<organism evidence="3 4">
    <name type="scientific">Zymoseptoria tritici (strain CBS 115943 / IPO323)</name>
    <name type="common">Speckled leaf blotch fungus</name>
    <name type="synonym">Septoria tritici</name>
    <dbReference type="NCBI Taxonomy" id="336722"/>
    <lineage>
        <taxon>Eukaryota</taxon>
        <taxon>Fungi</taxon>
        <taxon>Dikarya</taxon>
        <taxon>Ascomycota</taxon>
        <taxon>Pezizomycotina</taxon>
        <taxon>Dothideomycetes</taxon>
        <taxon>Dothideomycetidae</taxon>
        <taxon>Mycosphaerellales</taxon>
        <taxon>Mycosphaerellaceae</taxon>
        <taxon>Zymoseptoria</taxon>
    </lineage>
</organism>
<dbReference type="GO" id="GO:0051285">
    <property type="term" value="C:cell cortex of cell tip"/>
    <property type="evidence" value="ECO:0007669"/>
    <property type="project" value="TreeGrafter"/>
</dbReference>
<feature type="compositionally biased region" description="Basic and acidic residues" evidence="1">
    <location>
        <begin position="1"/>
        <end position="22"/>
    </location>
</feature>
<gene>
    <name evidence="3" type="ORF">MYCGRDRAFT_111480</name>
</gene>
<dbReference type="InParanoid" id="F9XNR5"/>
<dbReference type="KEGG" id="ztr:MYCGRDRAFT_111480"/>
<feature type="transmembrane region" description="Helical" evidence="2">
    <location>
        <begin position="186"/>
        <end position="209"/>
    </location>
</feature>
<dbReference type="AlphaFoldDB" id="F9XNR5"/>
<feature type="transmembrane region" description="Helical" evidence="2">
    <location>
        <begin position="258"/>
        <end position="279"/>
    </location>
</feature>
<feature type="transmembrane region" description="Helical" evidence="2">
    <location>
        <begin position="54"/>
        <end position="74"/>
    </location>
</feature>
<dbReference type="VEuPathDB" id="FungiDB:ZTRI_12.217"/>
<dbReference type="PANTHER" id="PTHR28019:SF2">
    <property type="entry name" value="CELL MEMBRANE PROTEIN YLR413W-RELATED"/>
    <property type="match status" value="1"/>
</dbReference>
<protein>
    <recommendedName>
        <fullName evidence="5">Integral membrane protein</fullName>
    </recommendedName>
</protein>
<dbReference type="PANTHER" id="PTHR28019">
    <property type="entry name" value="CELL MEMBRANE PROTEIN YLR413W-RELATED"/>
    <property type="match status" value="1"/>
</dbReference>
<dbReference type="InterPro" id="IPR052413">
    <property type="entry name" value="SUR7_domain"/>
</dbReference>
<dbReference type="Proteomes" id="UP000008062">
    <property type="component" value="Chromosome 12"/>
</dbReference>
<sequence>MFGRRKKEDHTSDPSDGEKPERTTISSSSSSPLPDELSNQPSKAQIKRATRTRFIWALISSFLLLVSVAFVILVEIGNYKVNDILNDIYFIKIDVSDIIPVQVPDAVLINSIAQTLGLHDFYQVGLWGFCQGYNGQGVTSCSEPETLYWFNPVEILQSQLLAGATIALPAEINTILGLIRTISHIMFGLFLTAACLNFLLIPLVPLAIYSRWSNLPIAILVFIGALCMTGAAIIATVMFIIFQVAITQATQLNIRANVGVEMFVFMWIAAGASIIAWLIHMGMCCCCASRRDVRMGRKRGSKKAWEREREERVRIAGAVEKDQTQRRLLGMPGFRRMGRDKAA</sequence>
<evidence type="ECO:0000256" key="2">
    <source>
        <dbReference type="SAM" id="Phobius"/>
    </source>
</evidence>
<dbReference type="GO" id="GO:0031505">
    <property type="term" value="P:fungal-type cell wall organization"/>
    <property type="evidence" value="ECO:0007669"/>
    <property type="project" value="TreeGrafter"/>
</dbReference>
<name>F9XNR5_ZYMTI</name>
<feature type="region of interest" description="Disordered" evidence="1">
    <location>
        <begin position="1"/>
        <end position="42"/>
    </location>
</feature>
<evidence type="ECO:0008006" key="5">
    <source>
        <dbReference type="Google" id="ProtNLM"/>
    </source>
</evidence>
<evidence type="ECO:0000313" key="3">
    <source>
        <dbReference type="EMBL" id="EGP82917.1"/>
    </source>
</evidence>
<evidence type="ECO:0000256" key="1">
    <source>
        <dbReference type="SAM" id="MobiDB-lite"/>
    </source>
</evidence>
<keyword evidence="2" id="KW-0472">Membrane</keyword>
<dbReference type="RefSeq" id="XP_003847941.1">
    <property type="nucleotide sequence ID" value="XM_003847893.1"/>
</dbReference>